<dbReference type="InParanoid" id="A0A078AT19"/>
<proteinExistence type="predicted"/>
<accession>A0A078AT19</accession>
<sequence>MDSDLDAFSLYPTDVSFTALAFQPTVFTNYPEKPFLSYQTFLLSRYRFISRVKLTCLTTVQTQLTFPVSG</sequence>
<gene>
    <name evidence="1" type="primary">Contig13623.g14534</name>
    <name evidence="1" type="ORF">STYLEM_14409</name>
</gene>
<organism evidence="1 2">
    <name type="scientific">Stylonychia lemnae</name>
    <name type="common">Ciliate</name>
    <dbReference type="NCBI Taxonomy" id="5949"/>
    <lineage>
        <taxon>Eukaryota</taxon>
        <taxon>Sar</taxon>
        <taxon>Alveolata</taxon>
        <taxon>Ciliophora</taxon>
        <taxon>Intramacronucleata</taxon>
        <taxon>Spirotrichea</taxon>
        <taxon>Stichotrichia</taxon>
        <taxon>Sporadotrichida</taxon>
        <taxon>Oxytrichidae</taxon>
        <taxon>Stylonychinae</taxon>
        <taxon>Stylonychia</taxon>
    </lineage>
</organism>
<dbReference type="Proteomes" id="UP000039865">
    <property type="component" value="Unassembled WGS sequence"/>
</dbReference>
<evidence type="ECO:0000313" key="2">
    <source>
        <dbReference type="Proteomes" id="UP000039865"/>
    </source>
</evidence>
<protein>
    <submittedName>
        <fullName evidence="1">Uncharacterized protein</fullName>
    </submittedName>
</protein>
<dbReference type="OrthoDB" id="3875004at2759"/>
<evidence type="ECO:0000313" key="1">
    <source>
        <dbReference type="EMBL" id="CDW85334.1"/>
    </source>
</evidence>
<name>A0A078AT19_STYLE</name>
<dbReference type="AlphaFoldDB" id="A0A078AT19"/>
<reference evidence="1 2" key="1">
    <citation type="submission" date="2014-06" db="EMBL/GenBank/DDBJ databases">
        <authorList>
            <person name="Swart Estienne"/>
        </authorList>
    </citation>
    <scope>NUCLEOTIDE SEQUENCE [LARGE SCALE GENOMIC DNA]</scope>
    <source>
        <strain evidence="1 2">130c</strain>
    </source>
</reference>
<keyword evidence="2" id="KW-1185">Reference proteome</keyword>
<dbReference type="OMA" id="CLTTVQT"/>
<dbReference type="EMBL" id="CCKQ01013645">
    <property type="protein sequence ID" value="CDW85334.1"/>
    <property type="molecule type" value="Genomic_DNA"/>
</dbReference>